<dbReference type="RefSeq" id="XP_014159440.1">
    <property type="nucleotide sequence ID" value="XM_014303965.1"/>
</dbReference>
<evidence type="ECO:0000259" key="2">
    <source>
        <dbReference type="Pfam" id="PF22178"/>
    </source>
</evidence>
<dbReference type="STRING" id="667725.A0A0L0GBA8"/>
<keyword evidence="4" id="KW-1185">Reference proteome</keyword>
<organism evidence="3 4">
    <name type="scientific">Sphaeroforma arctica JP610</name>
    <dbReference type="NCBI Taxonomy" id="667725"/>
    <lineage>
        <taxon>Eukaryota</taxon>
        <taxon>Ichthyosporea</taxon>
        <taxon>Ichthyophonida</taxon>
        <taxon>Sphaeroforma</taxon>
    </lineage>
</organism>
<evidence type="ECO:0000313" key="3">
    <source>
        <dbReference type="EMBL" id="KNC85538.1"/>
    </source>
</evidence>
<dbReference type="Pfam" id="PF22178">
    <property type="entry name" value="Gp5_trimer_C"/>
    <property type="match status" value="1"/>
</dbReference>
<evidence type="ECO:0000313" key="4">
    <source>
        <dbReference type="Proteomes" id="UP000054560"/>
    </source>
</evidence>
<sequence length="216" mass="23888">MWFMSNCAHSNRTVRTKEELRTDSTEMLKSELRSLTQQRREESESLRTIRTAEHFGILSVVTETRLTVSQSLSEAQNHTLTVADSLTLLTVAVHTPQSAVHTYSHRLTDSLSHSHYPASVHSPQFHTPQSTVTDSRPRTNSLTVSVSQSHSLTVSQSHSLTVSQSHSLTVSQSHSLTVSQSHSLTVAQSHSLTVSQSHSRTVSQSHSLTVAQSHDF</sequence>
<feature type="compositionally biased region" description="Polar residues" evidence="1">
    <location>
        <begin position="121"/>
        <end position="138"/>
    </location>
</feature>
<dbReference type="OrthoDB" id="2610923at2759"/>
<reference evidence="3 4" key="1">
    <citation type="submission" date="2011-02" db="EMBL/GenBank/DDBJ databases">
        <title>The Genome Sequence of Sphaeroforma arctica JP610.</title>
        <authorList>
            <consortium name="The Broad Institute Genome Sequencing Platform"/>
            <person name="Russ C."/>
            <person name="Cuomo C."/>
            <person name="Young S.K."/>
            <person name="Zeng Q."/>
            <person name="Gargeya S."/>
            <person name="Alvarado L."/>
            <person name="Berlin A."/>
            <person name="Chapman S.B."/>
            <person name="Chen Z."/>
            <person name="Freedman E."/>
            <person name="Gellesch M."/>
            <person name="Goldberg J."/>
            <person name="Griggs A."/>
            <person name="Gujja S."/>
            <person name="Heilman E."/>
            <person name="Heiman D."/>
            <person name="Howarth C."/>
            <person name="Mehta T."/>
            <person name="Neiman D."/>
            <person name="Pearson M."/>
            <person name="Roberts A."/>
            <person name="Saif S."/>
            <person name="Shea T."/>
            <person name="Shenoy N."/>
            <person name="Sisk P."/>
            <person name="Stolte C."/>
            <person name="Sykes S."/>
            <person name="White J."/>
            <person name="Yandava C."/>
            <person name="Burger G."/>
            <person name="Gray M.W."/>
            <person name="Holland P.W.H."/>
            <person name="King N."/>
            <person name="Lang F.B.F."/>
            <person name="Roger A.J."/>
            <person name="Ruiz-Trillo I."/>
            <person name="Haas B."/>
            <person name="Nusbaum C."/>
            <person name="Birren B."/>
        </authorList>
    </citation>
    <scope>NUCLEOTIDE SEQUENCE [LARGE SCALE GENOMIC DNA]</scope>
    <source>
        <strain evidence="3 4">JP610</strain>
    </source>
</reference>
<feature type="region of interest" description="Disordered" evidence="1">
    <location>
        <begin position="114"/>
        <end position="138"/>
    </location>
</feature>
<name>A0A0L0GBA8_9EUKA</name>
<dbReference type="SUPFAM" id="SSF69349">
    <property type="entry name" value="Phage fibre proteins"/>
    <property type="match status" value="1"/>
</dbReference>
<accession>A0A0L0GBA8</accession>
<dbReference type="GeneID" id="25902803"/>
<feature type="domain" description="Gp5/Type VI secretion system Vgr C-terminal trimerisation" evidence="2">
    <location>
        <begin position="144"/>
        <end position="212"/>
    </location>
</feature>
<dbReference type="AlphaFoldDB" id="A0A0L0GBA8"/>
<proteinExistence type="predicted"/>
<dbReference type="Proteomes" id="UP000054560">
    <property type="component" value="Unassembled WGS sequence"/>
</dbReference>
<gene>
    <name evidence="3" type="ORF">SARC_02299</name>
</gene>
<protein>
    <recommendedName>
        <fullName evidence="2">Gp5/Type VI secretion system Vgr C-terminal trimerisation domain-containing protein</fullName>
    </recommendedName>
</protein>
<dbReference type="EMBL" id="KQ241697">
    <property type="protein sequence ID" value="KNC85538.1"/>
    <property type="molecule type" value="Genomic_DNA"/>
</dbReference>
<evidence type="ECO:0000256" key="1">
    <source>
        <dbReference type="SAM" id="MobiDB-lite"/>
    </source>
</evidence>
<dbReference type="InterPro" id="IPR054030">
    <property type="entry name" value="Gp5_Vgr_C"/>
</dbReference>
<dbReference type="eggNOG" id="ENOG502SFUQ">
    <property type="taxonomic scope" value="Eukaryota"/>
</dbReference>